<feature type="compositionally biased region" description="Gly residues" evidence="1">
    <location>
        <begin position="27"/>
        <end position="36"/>
    </location>
</feature>
<proteinExistence type="predicted"/>
<evidence type="ECO:0000256" key="1">
    <source>
        <dbReference type="SAM" id="MobiDB-lite"/>
    </source>
</evidence>
<feature type="region of interest" description="Disordered" evidence="1">
    <location>
        <begin position="1"/>
        <end position="37"/>
    </location>
</feature>
<protein>
    <submittedName>
        <fullName evidence="2">Uncharacterized protein</fullName>
    </submittedName>
</protein>
<evidence type="ECO:0000313" key="2">
    <source>
        <dbReference type="EMBL" id="CVI15142.1"/>
    </source>
</evidence>
<sequence length="191" mass="20795">MQPQETQQRGPEERRDRLHPRVRSVTGGEGARGAGFQGAPRSCHALLAAARDRHAMTEDVNMTPSYARIRLIGLIFLSQHDGKYPLGDSGVFRGFRTVLQGRVVIVDFPEYLMPLNGHGAEIMFSVGIVVRREGIEALHGLGNTGLRAIWQVLNAGGQKHLACEPSGAEDVIQFTDTAGLRGCHGFVPCLD</sequence>
<dbReference type="AlphaFoldDB" id="A0A822UXW9"/>
<dbReference type="Proteomes" id="UP000192074">
    <property type="component" value="Unassembled WGS sequence"/>
</dbReference>
<accession>A0A822UXW9</accession>
<name>A0A822UXW9_AGRTU</name>
<comment type="caution">
    <text evidence="2">The sequence shown here is derived from an EMBL/GenBank/DDBJ whole genome shotgun (WGS) entry which is preliminary data.</text>
</comment>
<organism evidence="2 3">
    <name type="scientific">Agrobacterium tumefaciens str. B6</name>
    <dbReference type="NCBI Taxonomy" id="1183423"/>
    <lineage>
        <taxon>Bacteria</taxon>
        <taxon>Pseudomonadati</taxon>
        <taxon>Pseudomonadota</taxon>
        <taxon>Alphaproteobacteria</taxon>
        <taxon>Hyphomicrobiales</taxon>
        <taxon>Rhizobiaceae</taxon>
        <taxon>Rhizobium/Agrobacterium group</taxon>
        <taxon>Agrobacterium</taxon>
        <taxon>Agrobacterium tumefaciens complex</taxon>
    </lineage>
</organism>
<dbReference type="EMBL" id="FCNL01000010">
    <property type="protein sequence ID" value="CVI15142.1"/>
    <property type="molecule type" value="Genomic_DNA"/>
</dbReference>
<evidence type="ECO:0000313" key="3">
    <source>
        <dbReference type="Proteomes" id="UP000192074"/>
    </source>
</evidence>
<reference evidence="2 3" key="1">
    <citation type="submission" date="2016-01" db="EMBL/GenBank/DDBJ databases">
        <authorList>
            <person name="Regsiter A."/>
            <person name="william w."/>
        </authorList>
    </citation>
    <scope>NUCLEOTIDE SEQUENCE [LARGE SCALE GENOMIC DNA]</scope>
    <source>
        <strain evidence="2 3">B6</strain>
    </source>
</reference>
<gene>
    <name evidence="2" type="ORF">AGR4A_Cc180028</name>
</gene>